<dbReference type="PANTHER" id="PTHR45080:SF38">
    <property type="entry name" value="FI23916P1-RELATED"/>
    <property type="match status" value="1"/>
</dbReference>
<dbReference type="InterPro" id="IPR036179">
    <property type="entry name" value="Ig-like_dom_sf"/>
</dbReference>
<dbReference type="SUPFAM" id="SSF49265">
    <property type="entry name" value="Fibronectin type III"/>
    <property type="match status" value="1"/>
</dbReference>
<dbReference type="OrthoDB" id="6159398at2759"/>
<feature type="compositionally biased region" description="Basic residues" evidence="4">
    <location>
        <begin position="467"/>
        <end position="479"/>
    </location>
</feature>
<evidence type="ECO:0000313" key="7">
    <source>
        <dbReference type="EMBL" id="CAH1981383.1"/>
    </source>
</evidence>
<feature type="compositionally biased region" description="Polar residues" evidence="4">
    <location>
        <begin position="497"/>
        <end position="516"/>
    </location>
</feature>
<dbReference type="InterPro" id="IPR003599">
    <property type="entry name" value="Ig_sub"/>
</dbReference>
<sequence>MNMEVKLLVLVLCFCGIVSEGYTKRVKSKPENLEDTYGELVEDSSRAAHLEETDVQNDDFDEYGIDVPDEPEDNSGGTGSQDVPVKIISKPMEFIARIGDTVLLPCEVDNPDGVTIWQKDANRILYQSHVRLTDRSNLAEYANNTLEVRVMSDDDFGQYDCKIIQAKSNSDVLSHRIVREAPPVILEIKTRENKTVFKEGDTATLVCNATGHPTPEVMWYRGREGERLGIKGQMLTIPNLTFKNGGLYRCLADNKVGKAAHAHIEVFVEHKPVVNIEKYMVNTANEHEAELKCTVKAYPAPEVLWQRNGKNIDVHTPRVKLRSKKNEYIENILVITNVQEEDFGQYTCYAKNSLGKVEKVVSLVKTPAIQEFVKPEKPNKDVVLTWKVESKAPVSKHELQYRRRGDSEWQTIEPEVAKEGEQKYVVKYTLKGLDAGNYETRLRSKNEHGWSDYSQVMPFEGVLAKHGSTHKSHKKHHHKEKDQKDLREKQLPPAQGTPAQQQEFEQSSPPMGASQSGSEISRISAILFSISLLFLFRMQ</sequence>
<dbReference type="GO" id="GO:0005886">
    <property type="term" value="C:plasma membrane"/>
    <property type="evidence" value="ECO:0007669"/>
    <property type="project" value="TreeGrafter"/>
</dbReference>
<dbReference type="InterPro" id="IPR050958">
    <property type="entry name" value="Cell_Adh-Cytoskel_Orgn"/>
</dbReference>
<evidence type="ECO:0000256" key="5">
    <source>
        <dbReference type="SAM" id="SignalP"/>
    </source>
</evidence>
<comment type="caution">
    <text evidence="7">The sequence shown here is derived from an EMBL/GenBank/DDBJ whole genome shotgun (WGS) entry which is preliminary data.</text>
</comment>
<feature type="compositionally biased region" description="Basic and acidic residues" evidence="4">
    <location>
        <begin position="480"/>
        <end position="490"/>
    </location>
</feature>
<dbReference type="InterPro" id="IPR013783">
    <property type="entry name" value="Ig-like_fold"/>
</dbReference>
<dbReference type="Pfam" id="PF07679">
    <property type="entry name" value="I-set"/>
    <property type="match status" value="1"/>
</dbReference>
<dbReference type="GO" id="GO:0050808">
    <property type="term" value="P:synapse organization"/>
    <property type="evidence" value="ECO:0007669"/>
    <property type="project" value="TreeGrafter"/>
</dbReference>
<proteinExistence type="predicted"/>
<name>A0A9P0PFJ2_ACAOB</name>
<evidence type="ECO:0000256" key="4">
    <source>
        <dbReference type="SAM" id="MobiDB-lite"/>
    </source>
</evidence>
<dbReference type="AlphaFoldDB" id="A0A9P0PFJ2"/>
<feature type="region of interest" description="Disordered" evidence="4">
    <location>
        <begin position="466"/>
        <end position="516"/>
    </location>
</feature>
<feature type="domain" description="Ig-like" evidence="6">
    <location>
        <begin position="182"/>
        <end position="265"/>
    </location>
</feature>
<dbReference type="Pfam" id="PF13927">
    <property type="entry name" value="Ig_3"/>
    <property type="match status" value="1"/>
</dbReference>
<protein>
    <recommendedName>
        <fullName evidence="6">Ig-like domain-containing protein</fullName>
    </recommendedName>
</protein>
<feature type="chain" id="PRO_5040330357" description="Ig-like domain-containing protein" evidence="5">
    <location>
        <begin position="24"/>
        <end position="539"/>
    </location>
</feature>
<keyword evidence="3" id="KW-0393">Immunoglobulin domain</keyword>
<dbReference type="PROSITE" id="PS50835">
    <property type="entry name" value="IG_LIKE"/>
    <property type="match status" value="3"/>
</dbReference>
<dbReference type="GO" id="GO:0007156">
    <property type="term" value="P:homophilic cell adhesion via plasma membrane adhesion molecules"/>
    <property type="evidence" value="ECO:0007669"/>
    <property type="project" value="TreeGrafter"/>
</dbReference>
<evidence type="ECO:0000256" key="2">
    <source>
        <dbReference type="ARBA" id="ARBA00023157"/>
    </source>
</evidence>
<evidence type="ECO:0000256" key="3">
    <source>
        <dbReference type="ARBA" id="ARBA00023319"/>
    </source>
</evidence>
<dbReference type="InterPro" id="IPR003598">
    <property type="entry name" value="Ig_sub2"/>
</dbReference>
<dbReference type="EMBL" id="CAKOFQ010006907">
    <property type="protein sequence ID" value="CAH1981383.1"/>
    <property type="molecule type" value="Genomic_DNA"/>
</dbReference>
<dbReference type="Gene3D" id="2.60.40.10">
    <property type="entry name" value="Immunoglobulins"/>
    <property type="match status" value="4"/>
</dbReference>
<feature type="domain" description="Ig-like" evidence="6">
    <location>
        <begin position="84"/>
        <end position="174"/>
    </location>
</feature>
<dbReference type="SUPFAM" id="SSF48726">
    <property type="entry name" value="Immunoglobulin"/>
    <property type="match status" value="3"/>
</dbReference>
<evidence type="ECO:0000259" key="6">
    <source>
        <dbReference type="PROSITE" id="PS50835"/>
    </source>
</evidence>
<dbReference type="GO" id="GO:0008046">
    <property type="term" value="F:axon guidance receptor activity"/>
    <property type="evidence" value="ECO:0007669"/>
    <property type="project" value="TreeGrafter"/>
</dbReference>
<reference evidence="7" key="1">
    <citation type="submission" date="2022-03" db="EMBL/GenBank/DDBJ databases">
        <authorList>
            <person name="Sayadi A."/>
        </authorList>
    </citation>
    <scope>NUCLEOTIDE SEQUENCE</scope>
</reference>
<dbReference type="InterPro" id="IPR003961">
    <property type="entry name" value="FN3_dom"/>
</dbReference>
<dbReference type="SMART" id="SM00408">
    <property type="entry name" value="IGc2"/>
    <property type="match status" value="3"/>
</dbReference>
<accession>A0A9P0PFJ2</accession>
<dbReference type="FunFam" id="2.60.40.10:FF:000032">
    <property type="entry name" value="palladin isoform X1"/>
    <property type="match status" value="1"/>
</dbReference>
<keyword evidence="2" id="KW-1015">Disulfide bond</keyword>
<feature type="domain" description="Ig-like" evidence="6">
    <location>
        <begin position="272"/>
        <end position="362"/>
    </location>
</feature>
<feature type="compositionally biased region" description="Acidic residues" evidence="4">
    <location>
        <begin position="58"/>
        <end position="73"/>
    </location>
</feature>
<dbReference type="PANTHER" id="PTHR45080">
    <property type="entry name" value="CONTACTIN 5"/>
    <property type="match status" value="1"/>
</dbReference>
<feature type="region of interest" description="Disordered" evidence="4">
    <location>
        <begin position="58"/>
        <end position="83"/>
    </location>
</feature>
<keyword evidence="1" id="KW-0677">Repeat</keyword>
<gene>
    <name evidence="7" type="ORF">ACAOBT_LOCUS14441</name>
</gene>
<keyword evidence="8" id="KW-1185">Reference proteome</keyword>
<evidence type="ECO:0000256" key="1">
    <source>
        <dbReference type="ARBA" id="ARBA00022737"/>
    </source>
</evidence>
<dbReference type="InterPro" id="IPR007110">
    <property type="entry name" value="Ig-like_dom"/>
</dbReference>
<evidence type="ECO:0000313" key="8">
    <source>
        <dbReference type="Proteomes" id="UP001152888"/>
    </source>
</evidence>
<dbReference type="Proteomes" id="UP001152888">
    <property type="component" value="Unassembled WGS sequence"/>
</dbReference>
<dbReference type="SMART" id="SM00409">
    <property type="entry name" value="IG"/>
    <property type="match status" value="3"/>
</dbReference>
<dbReference type="GO" id="GO:0043025">
    <property type="term" value="C:neuronal cell body"/>
    <property type="evidence" value="ECO:0007669"/>
    <property type="project" value="TreeGrafter"/>
</dbReference>
<organism evidence="7 8">
    <name type="scientific">Acanthoscelides obtectus</name>
    <name type="common">Bean weevil</name>
    <name type="synonym">Bruchus obtectus</name>
    <dbReference type="NCBI Taxonomy" id="200917"/>
    <lineage>
        <taxon>Eukaryota</taxon>
        <taxon>Metazoa</taxon>
        <taxon>Ecdysozoa</taxon>
        <taxon>Arthropoda</taxon>
        <taxon>Hexapoda</taxon>
        <taxon>Insecta</taxon>
        <taxon>Pterygota</taxon>
        <taxon>Neoptera</taxon>
        <taxon>Endopterygota</taxon>
        <taxon>Coleoptera</taxon>
        <taxon>Polyphaga</taxon>
        <taxon>Cucujiformia</taxon>
        <taxon>Chrysomeloidea</taxon>
        <taxon>Chrysomelidae</taxon>
        <taxon>Bruchinae</taxon>
        <taxon>Bruchini</taxon>
        <taxon>Acanthoscelides</taxon>
    </lineage>
</organism>
<dbReference type="GO" id="GO:0030424">
    <property type="term" value="C:axon"/>
    <property type="evidence" value="ECO:0007669"/>
    <property type="project" value="TreeGrafter"/>
</dbReference>
<keyword evidence="5" id="KW-0732">Signal</keyword>
<dbReference type="InterPro" id="IPR036116">
    <property type="entry name" value="FN3_sf"/>
</dbReference>
<feature type="signal peptide" evidence="5">
    <location>
        <begin position="1"/>
        <end position="23"/>
    </location>
</feature>
<dbReference type="InterPro" id="IPR013098">
    <property type="entry name" value="Ig_I-set"/>
</dbReference>
<dbReference type="CDD" id="cd00063">
    <property type="entry name" value="FN3"/>
    <property type="match status" value="1"/>
</dbReference>